<gene>
    <name evidence="1" type="ORF">SCUD_LOCUS11880</name>
</gene>
<name>A0A183KA47_9TREM</name>
<sequence>MVASSGIQDARFVLFGTRQLDIPASQSWCLLRESNAVPFTSNTITLST</sequence>
<organism evidence="3">
    <name type="scientific">Schistosoma curassoni</name>
    <dbReference type="NCBI Taxonomy" id="6186"/>
    <lineage>
        <taxon>Eukaryota</taxon>
        <taxon>Metazoa</taxon>
        <taxon>Spiralia</taxon>
        <taxon>Lophotrochozoa</taxon>
        <taxon>Platyhelminthes</taxon>
        <taxon>Trematoda</taxon>
        <taxon>Digenea</taxon>
        <taxon>Strigeidida</taxon>
        <taxon>Schistosomatoidea</taxon>
        <taxon>Schistosomatidae</taxon>
        <taxon>Schistosoma</taxon>
    </lineage>
</organism>
<dbReference type="Proteomes" id="UP000279833">
    <property type="component" value="Unassembled WGS sequence"/>
</dbReference>
<evidence type="ECO:0000313" key="3">
    <source>
        <dbReference type="WBParaSite" id="SCUD_0001188001-mRNA-1"/>
    </source>
</evidence>
<reference evidence="1 2" key="2">
    <citation type="submission" date="2018-11" db="EMBL/GenBank/DDBJ databases">
        <authorList>
            <consortium name="Pathogen Informatics"/>
        </authorList>
    </citation>
    <scope>NUCLEOTIDE SEQUENCE [LARGE SCALE GENOMIC DNA]</scope>
    <source>
        <strain evidence="1">Dakar</strain>
        <strain evidence="2">Dakar, Senegal</strain>
    </source>
</reference>
<dbReference type="AlphaFoldDB" id="A0A183KA47"/>
<dbReference type="EMBL" id="UZAK01034712">
    <property type="protein sequence ID" value="VDP46479.1"/>
    <property type="molecule type" value="Genomic_DNA"/>
</dbReference>
<protein>
    <submittedName>
        <fullName evidence="1 3">Uncharacterized protein</fullName>
    </submittedName>
</protein>
<proteinExistence type="predicted"/>
<accession>A0A183KA47</accession>
<reference evidence="3" key="1">
    <citation type="submission" date="2016-06" db="UniProtKB">
        <authorList>
            <consortium name="WormBaseParasite"/>
        </authorList>
    </citation>
    <scope>IDENTIFICATION</scope>
</reference>
<evidence type="ECO:0000313" key="2">
    <source>
        <dbReference type="Proteomes" id="UP000279833"/>
    </source>
</evidence>
<dbReference type="WBParaSite" id="SCUD_0001188001-mRNA-1">
    <property type="protein sequence ID" value="SCUD_0001188001-mRNA-1"/>
    <property type="gene ID" value="SCUD_0001188001"/>
</dbReference>
<evidence type="ECO:0000313" key="1">
    <source>
        <dbReference type="EMBL" id="VDP46479.1"/>
    </source>
</evidence>
<keyword evidence="2" id="KW-1185">Reference proteome</keyword>